<protein>
    <submittedName>
        <fullName evidence="1">Uncharacterized protein</fullName>
    </submittedName>
</protein>
<reference evidence="1 2" key="1">
    <citation type="journal article" date="2008" name="Nature">
        <title>The genome of the model beetle and pest Tribolium castaneum.</title>
        <authorList>
            <consortium name="Tribolium Genome Sequencing Consortium"/>
            <person name="Richards S."/>
            <person name="Gibbs R.A."/>
            <person name="Weinstock G.M."/>
            <person name="Brown S.J."/>
            <person name="Denell R."/>
            <person name="Beeman R.W."/>
            <person name="Gibbs R."/>
            <person name="Beeman R.W."/>
            <person name="Brown S.J."/>
            <person name="Bucher G."/>
            <person name="Friedrich M."/>
            <person name="Grimmelikhuijzen C.J."/>
            <person name="Klingler M."/>
            <person name="Lorenzen M."/>
            <person name="Richards S."/>
            <person name="Roth S."/>
            <person name="Schroder R."/>
            <person name="Tautz D."/>
            <person name="Zdobnov E.M."/>
            <person name="Muzny D."/>
            <person name="Gibbs R.A."/>
            <person name="Weinstock G.M."/>
            <person name="Attaway T."/>
            <person name="Bell S."/>
            <person name="Buhay C.J."/>
            <person name="Chandrabose M.N."/>
            <person name="Chavez D."/>
            <person name="Clerk-Blankenburg K.P."/>
            <person name="Cree A."/>
            <person name="Dao M."/>
            <person name="Davis C."/>
            <person name="Chacko J."/>
            <person name="Dinh H."/>
            <person name="Dugan-Rocha S."/>
            <person name="Fowler G."/>
            <person name="Garner T.T."/>
            <person name="Garnes J."/>
            <person name="Gnirke A."/>
            <person name="Hawes A."/>
            <person name="Hernandez J."/>
            <person name="Hines S."/>
            <person name="Holder M."/>
            <person name="Hume J."/>
            <person name="Jhangiani S.N."/>
            <person name="Joshi V."/>
            <person name="Khan Z.M."/>
            <person name="Jackson L."/>
            <person name="Kovar C."/>
            <person name="Kowis A."/>
            <person name="Lee S."/>
            <person name="Lewis L.R."/>
            <person name="Margolis J."/>
            <person name="Morgan M."/>
            <person name="Nazareth L.V."/>
            <person name="Nguyen N."/>
            <person name="Okwuonu G."/>
            <person name="Parker D."/>
            <person name="Richards S."/>
            <person name="Ruiz S.J."/>
            <person name="Santibanez J."/>
            <person name="Savard J."/>
            <person name="Scherer S.E."/>
            <person name="Schneider B."/>
            <person name="Sodergren E."/>
            <person name="Tautz D."/>
            <person name="Vattahil S."/>
            <person name="Villasana D."/>
            <person name="White C.S."/>
            <person name="Wright R."/>
            <person name="Park Y."/>
            <person name="Beeman R.W."/>
            <person name="Lord J."/>
            <person name="Oppert B."/>
            <person name="Lorenzen M."/>
            <person name="Brown S."/>
            <person name="Wang L."/>
            <person name="Savard J."/>
            <person name="Tautz D."/>
            <person name="Richards S."/>
            <person name="Weinstock G."/>
            <person name="Gibbs R.A."/>
            <person name="Liu Y."/>
            <person name="Worley K."/>
            <person name="Weinstock G."/>
            <person name="Elsik C.G."/>
            <person name="Reese J.T."/>
            <person name="Elhaik E."/>
            <person name="Landan G."/>
            <person name="Graur D."/>
            <person name="Arensburger P."/>
            <person name="Atkinson P."/>
            <person name="Beeman R.W."/>
            <person name="Beidler J."/>
            <person name="Brown S.J."/>
            <person name="Demuth J.P."/>
            <person name="Drury D.W."/>
            <person name="Du Y.Z."/>
            <person name="Fujiwara H."/>
            <person name="Lorenzen M."/>
            <person name="Maselli V."/>
            <person name="Osanai M."/>
            <person name="Park Y."/>
            <person name="Robertson H.M."/>
            <person name="Tu Z."/>
            <person name="Wang J.J."/>
            <person name="Wang S."/>
            <person name="Richards S."/>
            <person name="Song H."/>
            <person name="Zhang L."/>
            <person name="Sodergren E."/>
            <person name="Werner D."/>
            <person name="Stanke M."/>
            <person name="Morgenstern B."/>
            <person name="Solovyev V."/>
            <person name="Kosarev P."/>
            <person name="Brown G."/>
            <person name="Chen H.C."/>
            <person name="Ermolaeva O."/>
            <person name="Hlavina W."/>
            <person name="Kapustin Y."/>
            <person name="Kiryutin B."/>
            <person name="Kitts P."/>
            <person name="Maglott D."/>
            <person name="Pruitt K."/>
            <person name="Sapojnikov V."/>
            <person name="Souvorov A."/>
            <person name="Mackey A.J."/>
            <person name="Waterhouse R.M."/>
            <person name="Wyder S."/>
            <person name="Zdobnov E.M."/>
            <person name="Zdobnov E.M."/>
            <person name="Wyder S."/>
            <person name="Kriventseva E.V."/>
            <person name="Kadowaki T."/>
            <person name="Bork P."/>
            <person name="Aranda M."/>
            <person name="Bao R."/>
            <person name="Beermann A."/>
            <person name="Berns N."/>
            <person name="Bolognesi R."/>
            <person name="Bonneton F."/>
            <person name="Bopp D."/>
            <person name="Brown S.J."/>
            <person name="Bucher G."/>
            <person name="Butts T."/>
            <person name="Chaumot A."/>
            <person name="Denell R.E."/>
            <person name="Ferrier D.E."/>
            <person name="Friedrich M."/>
            <person name="Gordon C.M."/>
            <person name="Jindra M."/>
            <person name="Klingler M."/>
            <person name="Lan Q."/>
            <person name="Lattorff H.M."/>
            <person name="Laudet V."/>
            <person name="von Levetsow C."/>
            <person name="Liu Z."/>
            <person name="Lutz R."/>
            <person name="Lynch J.A."/>
            <person name="da Fonseca R.N."/>
            <person name="Posnien N."/>
            <person name="Reuter R."/>
            <person name="Roth S."/>
            <person name="Savard J."/>
            <person name="Schinko J.B."/>
            <person name="Schmitt C."/>
            <person name="Schoppmeier M."/>
            <person name="Schroder R."/>
            <person name="Shippy T.D."/>
            <person name="Simonnet F."/>
            <person name="Marques-Souza H."/>
            <person name="Tautz D."/>
            <person name="Tomoyasu Y."/>
            <person name="Trauner J."/>
            <person name="Van der Zee M."/>
            <person name="Vervoort M."/>
            <person name="Wittkopp N."/>
            <person name="Wimmer E.A."/>
            <person name="Yang X."/>
            <person name="Jones A.K."/>
            <person name="Sattelle D.B."/>
            <person name="Ebert P.R."/>
            <person name="Nelson D."/>
            <person name="Scott J.G."/>
            <person name="Beeman R.W."/>
            <person name="Muthukrishnan S."/>
            <person name="Kramer K.J."/>
            <person name="Arakane Y."/>
            <person name="Beeman R.W."/>
            <person name="Zhu Q."/>
            <person name="Hogenkamp D."/>
            <person name="Dixit R."/>
            <person name="Oppert B."/>
            <person name="Jiang H."/>
            <person name="Zou Z."/>
            <person name="Marshall J."/>
            <person name="Elpidina E."/>
            <person name="Vinokurov K."/>
            <person name="Oppert C."/>
            <person name="Zou Z."/>
            <person name="Evans J."/>
            <person name="Lu Z."/>
            <person name="Zhao P."/>
            <person name="Sumathipala N."/>
            <person name="Altincicek B."/>
            <person name="Vilcinskas A."/>
            <person name="Williams M."/>
            <person name="Hultmark D."/>
            <person name="Hetru C."/>
            <person name="Jiang H."/>
            <person name="Grimmelikhuijzen C.J."/>
            <person name="Hauser F."/>
            <person name="Cazzamali G."/>
            <person name="Williamson M."/>
            <person name="Park Y."/>
            <person name="Li B."/>
            <person name="Tanaka Y."/>
            <person name="Predel R."/>
            <person name="Neupert S."/>
            <person name="Schachtner J."/>
            <person name="Verleyen P."/>
            <person name="Raible F."/>
            <person name="Bork P."/>
            <person name="Friedrich M."/>
            <person name="Walden K.K."/>
            <person name="Robertson H.M."/>
            <person name="Angeli S."/>
            <person name="Foret S."/>
            <person name="Bucher G."/>
            <person name="Schuetz S."/>
            <person name="Maleszka R."/>
            <person name="Wimmer E.A."/>
            <person name="Beeman R.W."/>
            <person name="Lorenzen M."/>
            <person name="Tomoyasu Y."/>
            <person name="Miller S.C."/>
            <person name="Grossmann D."/>
            <person name="Bucher G."/>
        </authorList>
    </citation>
    <scope>NUCLEOTIDE SEQUENCE [LARGE SCALE GENOMIC DNA]</scope>
    <source>
        <strain evidence="1 2">Georgia GA2</strain>
    </source>
</reference>
<accession>D6WF86</accession>
<evidence type="ECO:0000313" key="2">
    <source>
        <dbReference type="Proteomes" id="UP000007266"/>
    </source>
</evidence>
<dbReference type="AlphaFoldDB" id="D6WF86"/>
<dbReference type="InParanoid" id="D6WF86"/>
<gene>
    <name evidence="1" type="primary">GLEAN_03330</name>
    <name evidence="1" type="ORF">TcasGA2_TC003330</name>
</gene>
<sequence length="146" mass="17270">MDISVLVNFLCDYFGKLIDDFRNRAQPKTILRDRQQVHLQFGHNRPPRRTLHSIPRLFQLYTDTPLWNHLDYDVVGVRENLERSASARKANTQSCESAKRHQRFQIIPASLSDFFVYNEPFNRIGFDNDKVEKEVLTDEQIITKTF</sequence>
<organism evidence="1 2">
    <name type="scientific">Tribolium castaneum</name>
    <name type="common">Red flour beetle</name>
    <dbReference type="NCBI Taxonomy" id="7070"/>
    <lineage>
        <taxon>Eukaryota</taxon>
        <taxon>Metazoa</taxon>
        <taxon>Ecdysozoa</taxon>
        <taxon>Arthropoda</taxon>
        <taxon>Hexapoda</taxon>
        <taxon>Insecta</taxon>
        <taxon>Pterygota</taxon>
        <taxon>Neoptera</taxon>
        <taxon>Endopterygota</taxon>
        <taxon>Coleoptera</taxon>
        <taxon>Polyphaga</taxon>
        <taxon>Cucujiformia</taxon>
        <taxon>Tenebrionidae</taxon>
        <taxon>Tenebrionidae incertae sedis</taxon>
        <taxon>Tribolium</taxon>
    </lineage>
</organism>
<evidence type="ECO:0000313" key="1">
    <source>
        <dbReference type="EMBL" id="EFA00472.1"/>
    </source>
</evidence>
<keyword evidence="2" id="KW-1185">Reference proteome</keyword>
<dbReference type="EMBL" id="KQ971319">
    <property type="protein sequence ID" value="EFA00472.1"/>
    <property type="molecule type" value="Genomic_DNA"/>
</dbReference>
<reference evidence="1 2" key="2">
    <citation type="journal article" date="2010" name="Nucleic Acids Res.">
        <title>BeetleBase in 2010: revisions to provide comprehensive genomic information for Tribolium castaneum.</title>
        <authorList>
            <person name="Kim H.S."/>
            <person name="Murphy T."/>
            <person name="Xia J."/>
            <person name="Caragea D."/>
            <person name="Park Y."/>
            <person name="Beeman R.W."/>
            <person name="Lorenzen M.D."/>
            <person name="Butcher S."/>
            <person name="Manak J.R."/>
            <person name="Brown S.J."/>
        </authorList>
    </citation>
    <scope>GENOME REANNOTATION</scope>
    <source>
        <strain evidence="1 2">Georgia GA2</strain>
    </source>
</reference>
<dbReference type="HOGENOM" id="CLU_1779819_0_0_1"/>
<proteinExistence type="predicted"/>
<name>D6WF86_TRICA</name>
<dbReference type="Proteomes" id="UP000007266">
    <property type="component" value="Linkage group 3"/>
</dbReference>